<organism evidence="2 3">
    <name type="scientific">Pseudomonas brassicae</name>
    <dbReference type="NCBI Taxonomy" id="2708063"/>
    <lineage>
        <taxon>Bacteria</taxon>
        <taxon>Pseudomonadati</taxon>
        <taxon>Pseudomonadota</taxon>
        <taxon>Gammaproteobacteria</taxon>
        <taxon>Pseudomonadales</taxon>
        <taxon>Pseudomonadaceae</taxon>
        <taxon>Pseudomonas</taxon>
    </lineage>
</organism>
<dbReference type="InterPro" id="IPR016181">
    <property type="entry name" value="Acyl_CoA_acyltransferase"/>
</dbReference>
<reference evidence="2 3" key="1">
    <citation type="submission" date="2020-02" db="EMBL/GenBank/DDBJ databases">
        <title>Broccoli isolated Pseudomonas sp.</title>
        <authorList>
            <person name="Fujikawa T."/>
            <person name="Sawada H."/>
        </authorList>
    </citation>
    <scope>NUCLEOTIDE SEQUENCE [LARGE SCALE GENOMIC DNA]</scope>
    <source>
        <strain evidence="2 3">MAFF212428</strain>
    </source>
</reference>
<feature type="domain" description="N-acetyltransferase" evidence="1">
    <location>
        <begin position="24"/>
        <end position="158"/>
    </location>
</feature>
<protein>
    <submittedName>
        <fullName evidence="2">GNAT family N-acetyltransferase</fullName>
    </submittedName>
</protein>
<dbReference type="Gene3D" id="3.40.630.30">
    <property type="match status" value="1"/>
</dbReference>
<dbReference type="PROSITE" id="PS51186">
    <property type="entry name" value="GNAT"/>
    <property type="match status" value="1"/>
</dbReference>
<accession>A0A6M0CZB9</accession>
<sequence>MDARIRIIKARLAEAAVVERLMRQTIAEGAGADHQGQARVIEAWSRSKQRAQIARWLGDPALHLNLGRWQGRPVATGLALRSGEVCQCFVQPGYWRRGIGRALVQDLEQALRGWGCPRAMLYSTASALGFFARQGYACDARPWFFTPAPATDVQNPLKRYAHAKSAGR</sequence>
<dbReference type="GO" id="GO:0016747">
    <property type="term" value="F:acyltransferase activity, transferring groups other than amino-acyl groups"/>
    <property type="evidence" value="ECO:0007669"/>
    <property type="project" value="InterPro"/>
</dbReference>
<dbReference type="Proteomes" id="UP000480410">
    <property type="component" value="Unassembled WGS sequence"/>
</dbReference>
<evidence type="ECO:0000259" key="1">
    <source>
        <dbReference type="PROSITE" id="PS51186"/>
    </source>
</evidence>
<keyword evidence="2" id="KW-0808">Transferase</keyword>
<proteinExistence type="predicted"/>
<dbReference type="AlphaFoldDB" id="A0A6M0CZB9"/>
<comment type="caution">
    <text evidence="2">The sequence shown here is derived from an EMBL/GenBank/DDBJ whole genome shotgun (WGS) entry which is preliminary data.</text>
</comment>
<dbReference type="InterPro" id="IPR000182">
    <property type="entry name" value="GNAT_dom"/>
</dbReference>
<name>A0A6M0CZB9_9PSED</name>
<dbReference type="CDD" id="cd04301">
    <property type="entry name" value="NAT_SF"/>
    <property type="match status" value="1"/>
</dbReference>
<gene>
    <name evidence="2" type="ORF">G3435_21170</name>
</gene>
<dbReference type="Pfam" id="PF00583">
    <property type="entry name" value="Acetyltransf_1"/>
    <property type="match status" value="1"/>
</dbReference>
<dbReference type="EMBL" id="JAAHBV010000538">
    <property type="protein sequence ID" value="NER61793.1"/>
    <property type="molecule type" value="Genomic_DNA"/>
</dbReference>
<dbReference type="SUPFAM" id="SSF55729">
    <property type="entry name" value="Acyl-CoA N-acyltransferases (Nat)"/>
    <property type="match status" value="1"/>
</dbReference>
<evidence type="ECO:0000313" key="2">
    <source>
        <dbReference type="EMBL" id="NER61793.1"/>
    </source>
</evidence>
<evidence type="ECO:0000313" key="3">
    <source>
        <dbReference type="Proteomes" id="UP000480410"/>
    </source>
</evidence>